<evidence type="ECO:0000259" key="1">
    <source>
        <dbReference type="Pfam" id="PF21818"/>
    </source>
</evidence>
<organism evidence="2 3">
    <name type="scientific">Candidatus Argoarchaeum ethanivorans</name>
    <dbReference type="NCBI Taxonomy" id="2608793"/>
    <lineage>
        <taxon>Archaea</taxon>
        <taxon>Methanobacteriati</taxon>
        <taxon>Methanobacteriota</taxon>
        <taxon>Stenosarchaea group</taxon>
        <taxon>Methanomicrobia</taxon>
        <taxon>Methanosarcinales</taxon>
        <taxon>Methanosarcinales incertae sedis</taxon>
        <taxon>GOM Arc I cluster</taxon>
        <taxon>Candidatus Argoarchaeum</taxon>
    </lineage>
</organism>
<dbReference type="Proteomes" id="UP000634805">
    <property type="component" value="Unassembled WGS sequence"/>
</dbReference>
<evidence type="ECO:0000313" key="2">
    <source>
        <dbReference type="EMBL" id="CAD6494446.1"/>
    </source>
</evidence>
<gene>
    <name evidence="2" type="ORF">EMLJLAPB_00792</name>
</gene>
<reference evidence="2" key="1">
    <citation type="submission" date="2020-10" db="EMBL/GenBank/DDBJ databases">
        <authorList>
            <person name="Hahn C.J."/>
            <person name="Laso-Perez R."/>
            <person name="Vulcano F."/>
            <person name="Vaziourakis K.-M."/>
            <person name="Stokke R."/>
            <person name="Steen I.H."/>
            <person name="Teske A."/>
            <person name="Boetius A."/>
            <person name="Liebeke M."/>
            <person name="Amann R."/>
            <person name="Knittel K."/>
        </authorList>
    </citation>
    <scope>NUCLEOTIDE SEQUENCE</scope>
    <source>
        <strain evidence="2">Gfbio:e3339647-f889-4370-9287-4fb5cb688e4c:AG392D22_GoMArc1</strain>
    </source>
</reference>
<protein>
    <recommendedName>
        <fullName evidence="1">DUF6884 domain-containing protein</fullName>
    </recommendedName>
</protein>
<accession>A0A811TAG1</accession>
<proteinExistence type="predicted"/>
<dbReference type="InterPro" id="IPR049251">
    <property type="entry name" value="DUF6884"/>
</dbReference>
<evidence type="ECO:0000313" key="3">
    <source>
        <dbReference type="Proteomes" id="UP000634805"/>
    </source>
</evidence>
<dbReference type="Pfam" id="PF21818">
    <property type="entry name" value="DUF6884"/>
    <property type="match status" value="1"/>
</dbReference>
<comment type="caution">
    <text evidence="2">The sequence shown here is derived from an EMBL/GenBank/DDBJ whole genome shotgun (WGS) entry which is preliminary data.</text>
</comment>
<sequence>MKTLCIVPCGNRKIWDKNPNAGPTKAKYVYVGPFAKKCREYATRFYLSSWCILSAKYGFLLPNYIVPGPYNVSFNDRKTDPITIEELSVQVKEKGLSNHERIIILGGKNYVEMANEVFSSKEILSPLSDCKGMGYMMGKLNDSIKRGVPL</sequence>
<dbReference type="AlphaFoldDB" id="A0A811TAG1"/>
<feature type="domain" description="DUF6884" evidence="1">
    <location>
        <begin position="20"/>
        <end position="120"/>
    </location>
</feature>
<name>A0A811TAG1_9EURY</name>
<dbReference type="EMBL" id="CAJHIS010000021">
    <property type="protein sequence ID" value="CAD6494446.1"/>
    <property type="molecule type" value="Genomic_DNA"/>
</dbReference>